<dbReference type="InterPro" id="IPR006311">
    <property type="entry name" value="TAT_signal"/>
</dbReference>
<dbReference type="PIRSF" id="PIRSF007663">
    <property type="entry name" value="UCP007663"/>
    <property type="match status" value="1"/>
</dbReference>
<evidence type="ECO:0000313" key="6">
    <source>
        <dbReference type="Proteomes" id="UP001218579"/>
    </source>
</evidence>
<accession>A0ABT5HH58</accession>
<keyword evidence="1" id="KW-0732">Signal</keyword>
<gene>
    <name evidence="5" type="ORF">PQU98_05555</name>
</gene>
<dbReference type="PROSITE" id="PS51318">
    <property type="entry name" value="TAT"/>
    <property type="match status" value="1"/>
</dbReference>
<evidence type="ECO:0000256" key="1">
    <source>
        <dbReference type="SAM" id="SignalP"/>
    </source>
</evidence>
<proteinExistence type="predicted"/>
<dbReference type="EMBL" id="JAQQKV010000001">
    <property type="protein sequence ID" value="MDC7675583.1"/>
    <property type="molecule type" value="Genomic_DNA"/>
</dbReference>
<dbReference type="RefSeq" id="WP_272743902.1">
    <property type="nucleotide sequence ID" value="NZ_JAQQKV010000001.1"/>
</dbReference>
<dbReference type="InterPro" id="IPR016518">
    <property type="entry name" value="Alpha-L-fucosidase"/>
</dbReference>
<comment type="caution">
    <text evidence="5">The sequence shown here is derived from an EMBL/GenBank/DDBJ whole genome shotgun (WGS) entry which is preliminary data.</text>
</comment>
<dbReference type="PANTHER" id="PTHR31084:SF0">
    <property type="entry name" value="ALPHA-L-FUCOSIDASE 2"/>
    <property type="match status" value="1"/>
</dbReference>
<dbReference type="Pfam" id="PF21307">
    <property type="entry name" value="Glyco_hydro_95_C"/>
    <property type="match status" value="1"/>
</dbReference>
<dbReference type="PANTHER" id="PTHR31084">
    <property type="entry name" value="ALPHA-L-FUCOSIDASE 2"/>
    <property type="match status" value="1"/>
</dbReference>
<dbReference type="Proteomes" id="UP001218579">
    <property type="component" value="Unassembled WGS sequence"/>
</dbReference>
<sequence length="789" mass="86639">MSELSRRNLMTSVAVVGGVAFLPATVTAQTPVPSDLKPDVQNDLKLWYDRPADEWVKALPVGNGRLGGMVFGGVAFERIQLNEDTFFAGGPYNPTNPRSKEGLPQVQKLVFEGKYAEAEKLANDTLISTPNKQMAYQPIGDLILLFPGLDNTSRYERSLDLEAGMVATEFNAGSTRHRREVFVSAVDQVMVVRLSGDKGKPVTVDIGLSSPQKSEIETVDNTIIIRGVSPTQQGIEGKLPFEVRAQVISPTGTLTAREGGVYVTGAEDVVILIAAATGYRRYNDISGDPAAFNTDILAKAARKGYAAIRDDYLKDYKTLFERVSLDLGQGENGKLPTDQRIARFGDGKDPGLSALYLQYGRYLLMSSSRGSRQPANLQGIWNDKLNPSWQSKWTLNINAQMNYWPAEVCNLSEMMDPLVCMVEDLAETGAQLAKDMYGAPGWVIFNNTDVWRVATPPDGAVWALWPMGGPWLLQNLWETWLYNGDTAYLKRIYPLMKGSAEFYLATLLKDPNTGYMVTNPSNSPENRHPMSSSLSAGPAMDNQLLRDLFAHVAESAKVLKTDAAFAKACLTMRAKLPPEKIGKAGQLQEWQADWDMDAPDIHHRHVSHLYALHPSDQITVEGTPALAAAARKSLEIRGDDATGWGIGWRINLWARLKDGDRAYSVVERLLHPRRSYPNLFDAHPPFQIDGNFGGAAGIAEMLLQTHGKRIELLPALPSAWPQGRFEGLKARGGFEVALSWRDRAVTEVTITAKKAGKTRIVWGASSLAVSLKAGQSVRVVGRNGTLVRA</sequence>
<keyword evidence="5" id="KW-0378">Hydrolase</keyword>
<dbReference type="SUPFAM" id="SSF48208">
    <property type="entry name" value="Six-hairpin glycosidases"/>
    <property type="match status" value="1"/>
</dbReference>
<keyword evidence="6" id="KW-1185">Reference proteome</keyword>
<dbReference type="Pfam" id="PF22124">
    <property type="entry name" value="Glyco_hydro_95_cat"/>
    <property type="match status" value="1"/>
</dbReference>
<protein>
    <submittedName>
        <fullName evidence="5">Glycoside hydrolase family 95 protein</fullName>
    </submittedName>
</protein>
<organism evidence="5 6">
    <name type="scientific">Asticcacaulis machinosus</name>
    <dbReference type="NCBI Taxonomy" id="2984211"/>
    <lineage>
        <taxon>Bacteria</taxon>
        <taxon>Pseudomonadati</taxon>
        <taxon>Pseudomonadota</taxon>
        <taxon>Alphaproteobacteria</taxon>
        <taxon>Caulobacterales</taxon>
        <taxon>Caulobacteraceae</taxon>
        <taxon>Asticcacaulis</taxon>
    </lineage>
</organism>
<feature type="chain" id="PRO_5045958846" evidence="1">
    <location>
        <begin position="29"/>
        <end position="789"/>
    </location>
</feature>
<reference evidence="5 6" key="1">
    <citation type="submission" date="2023-01" db="EMBL/GenBank/DDBJ databases">
        <title>Novel species of the genus Asticcacaulis isolated from rivers.</title>
        <authorList>
            <person name="Lu H."/>
        </authorList>
    </citation>
    <scope>NUCLEOTIDE SEQUENCE [LARGE SCALE GENOMIC DNA]</scope>
    <source>
        <strain evidence="5 6">LKC15W</strain>
    </source>
</reference>
<dbReference type="InterPro" id="IPR049053">
    <property type="entry name" value="AFCA-like_C"/>
</dbReference>
<dbReference type="Pfam" id="PF14498">
    <property type="entry name" value="Glyco_hyd_65N_2"/>
    <property type="match status" value="1"/>
</dbReference>
<evidence type="ECO:0000259" key="3">
    <source>
        <dbReference type="Pfam" id="PF21307"/>
    </source>
</evidence>
<dbReference type="InterPro" id="IPR054363">
    <property type="entry name" value="GH95_cat"/>
</dbReference>
<evidence type="ECO:0000313" key="5">
    <source>
        <dbReference type="EMBL" id="MDC7675583.1"/>
    </source>
</evidence>
<dbReference type="InterPro" id="IPR027414">
    <property type="entry name" value="GH95_N_dom"/>
</dbReference>
<evidence type="ECO:0000259" key="4">
    <source>
        <dbReference type="Pfam" id="PF22124"/>
    </source>
</evidence>
<dbReference type="InterPro" id="IPR008928">
    <property type="entry name" value="6-hairpin_glycosidase_sf"/>
</dbReference>
<dbReference type="InterPro" id="IPR012341">
    <property type="entry name" value="6hp_glycosidase-like_sf"/>
</dbReference>
<dbReference type="GO" id="GO:0016787">
    <property type="term" value="F:hydrolase activity"/>
    <property type="evidence" value="ECO:0007669"/>
    <property type="project" value="UniProtKB-KW"/>
</dbReference>
<evidence type="ECO:0000259" key="2">
    <source>
        <dbReference type="Pfam" id="PF14498"/>
    </source>
</evidence>
<feature type="domain" description="Glycosyl hydrolase family 95 N-terminal" evidence="2">
    <location>
        <begin position="46"/>
        <end position="281"/>
    </location>
</feature>
<feature type="domain" description="Glycosyl hydrolase family 95 catalytic" evidence="4">
    <location>
        <begin position="305"/>
        <end position="702"/>
    </location>
</feature>
<name>A0ABT5HH58_9CAUL</name>
<feature type="domain" description="Alpha fucosidase A-like C-terminal" evidence="3">
    <location>
        <begin position="704"/>
        <end position="769"/>
    </location>
</feature>
<feature type="signal peptide" evidence="1">
    <location>
        <begin position="1"/>
        <end position="28"/>
    </location>
</feature>
<dbReference type="Gene3D" id="1.50.10.10">
    <property type="match status" value="1"/>
</dbReference>